<proteinExistence type="inferred from homology"/>
<accession>A0AAV7EX12</accession>
<evidence type="ECO:0000256" key="10">
    <source>
        <dbReference type="RuleBase" id="RU363110"/>
    </source>
</evidence>
<dbReference type="GO" id="GO:0005789">
    <property type="term" value="C:endoplasmic reticulum membrane"/>
    <property type="evidence" value="ECO:0007669"/>
    <property type="project" value="UniProtKB-SubCell"/>
</dbReference>
<evidence type="ECO:0000256" key="3">
    <source>
        <dbReference type="ARBA" id="ARBA00008715"/>
    </source>
</evidence>
<evidence type="ECO:0000256" key="8">
    <source>
        <dbReference type="ARBA" id="ARBA00022989"/>
    </source>
</evidence>
<comment type="caution">
    <text evidence="10">Lacks conserved residue(s) required for the propagation of feature annotation.</text>
</comment>
<dbReference type="PANTHER" id="PTHR12413">
    <property type="entry name" value="DOLICHYL GLYCOSYLTRANSFERASE"/>
    <property type="match status" value="1"/>
</dbReference>
<dbReference type="AlphaFoldDB" id="A0AAV7EX12"/>
<organism evidence="11 12">
    <name type="scientific">Aristolochia fimbriata</name>
    <name type="common">White veined hardy Dutchman's pipe vine</name>
    <dbReference type="NCBI Taxonomy" id="158543"/>
    <lineage>
        <taxon>Eukaryota</taxon>
        <taxon>Viridiplantae</taxon>
        <taxon>Streptophyta</taxon>
        <taxon>Embryophyta</taxon>
        <taxon>Tracheophyta</taxon>
        <taxon>Spermatophyta</taxon>
        <taxon>Magnoliopsida</taxon>
        <taxon>Magnoliidae</taxon>
        <taxon>Piperales</taxon>
        <taxon>Aristolochiaceae</taxon>
        <taxon>Aristolochia</taxon>
    </lineage>
</organism>
<reference evidence="11 12" key="1">
    <citation type="submission" date="2021-07" db="EMBL/GenBank/DDBJ databases">
        <title>The Aristolochia fimbriata genome: insights into angiosperm evolution, floral development and chemical biosynthesis.</title>
        <authorList>
            <person name="Jiao Y."/>
        </authorList>
    </citation>
    <scope>NUCLEOTIDE SEQUENCE [LARGE SCALE GENOMIC DNA]</scope>
    <source>
        <strain evidence="11">IBCAS-2021</strain>
        <tissue evidence="11">Leaf</tissue>
    </source>
</reference>
<evidence type="ECO:0000256" key="9">
    <source>
        <dbReference type="ARBA" id="ARBA00023136"/>
    </source>
</evidence>
<keyword evidence="9 10" id="KW-0472">Membrane</keyword>
<protein>
    <recommendedName>
        <fullName evidence="10">Alpha-1,3-glucosyltransferase</fullName>
        <ecNumber evidence="10">2.4.1.-</ecNumber>
    </recommendedName>
</protein>
<evidence type="ECO:0000256" key="6">
    <source>
        <dbReference type="ARBA" id="ARBA00022692"/>
    </source>
</evidence>
<name>A0AAV7EX12_ARIFI</name>
<comment type="subcellular location">
    <subcellularLocation>
        <location evidence="1 10">Endoplasmic reticulum membrane</location>
        <topology evidence="1 10">Multi-pass membrane protein</topology>
    </subcellularLocation>
</comment>
<feature type="transmembrane region" description="Helical" evidence="10">
    <location>
        <begin position="78"/>
        <end position="96"/>
    </location>
</feature>
<evidence type="ECO:0000256" key="5">
    <source>
        <dbReference type="ARBA" id="ARBA00022679"/>
    </source>
</evidence>
<keyword evidence="8 10" id="KW-1133">Transmembrane helix</keyword>
<comment type="similarity">
    <text evidence="3 10">Belongs to the ALG6/ALG8 glucosyltransferase family.</text>
</comment>
<keyword evidence="7 10" id="KW-0256">Endoplasmic reticulum</keyword>
<keyword evidence="12" id="KW-1185">Reference proteome</keyword>
<comment type="caution">
    <text evidence="11">The sequence shown here is derived from an EMBL/GenBank/DDBJ whole genome shotgun (WGS) entry which is preliminary data.</text>
</comment>
<dbReference type="GO" id="GO:0042281">
    <property type="term" value="F:dolichyl pyrophosphate Man9GlcNAc2 alpha-1,3-glucosyltransferase activity"/>
    <property type="evidence" value="ECO:0007669"/>
    <property type="project" value="TreeGrafter"/>
</dbReference>
<evidence type="ECO:0000256" key="1">
    <source>
        <dbReference type="ARBA" id="ARBA00004477"/>
    </source>
</evidence>
<keyword evidence="4 10" id="KW-0328">Glycosyltransferase</keyword>
<dbReference type="EMBL" id="JAINDJ010000003">
    <property type="protein sequence ID" value="KAG9453021.1"/>
    <property type="molecule type" value="Genomic_DNA"/>
</dbReference>
<keyword evidence="6 10" id="KW-0812">Transmembrane</keyword>
<evidence type="ECO:0000313" key="11">
    <source>
        <dbReference type="EMBL" id="KAG9453021.1"/>
    </source>
</evidence>
<evidence type="ECO:0000256" key="2">
    <source>
        <dbReference type="ARBA" id="ARBA00004922"/>
    </source>
</evidence>
<dbReference type="InterPro" id="IPR004856">
    <property type="entry name" value="Glyco_trans_ALG6/ALG8"/>
</dbReference>
<dbReference type="Pfam" id="PF03155">
    <property type="entry name" value="Alg6_Alg8"/>
    <property type="match status" value="1"/>
</dbReference>
<sequence length="207" mass="23215">MLNHALIVIDHGHFQYNCICLGFTVGAVAAVLAKHDLLASVLFSLALNHEQKSAYFAPTFFAHLLGKCLKRKYPLLEVLKLGIAVVVTFAVMWWPYLYSVDAVMEFVIIAGYANVKQWMLLGSSAGTEKEKKSFELHMGDANFRELSARCSAPKPKMKVIPVSHRYDFRQANPNLLLVTKIPQSDVRNIDVVNLTDLTNFIFSAVEQ</sequence>
<evidence type="ECO:0000256" key="7">
    <source>
        <dbReference type="ARBA" id="ARBA00022824"/>
    </source>
</evidence>
<comment type="pathway">
    <text evidence="2 10">Protein modification; protein glycosylation.</text>
</comment>
<evidence type="ECO:0000313" key="12">
    <source>
        <dbReference type="Proteomes" id="UP000825729"/>
    </source>
</evidence>
<dbReference type="PANTHER" id="PTHR12413:SF1">
    <property type="entry name" value="DOLICHYL PYROPHOSPHATE MAN9GLCNAC2 ALPHA-1,3-GLUCOSYLTRANSFERASE"/>
    <property type="match status" value="1"/>
</dbReference>
<dbReference type="Proteomes" id="UP000825729">
    <property type="component" value="Unassembled WGS sequence"/>
</dbReference>
<gene>
    <name evidence="11" type="ORF">H6P81_005925</name>
</gene>
<dbReference type="EC" id="2.4.1.-" evidence="10"/>
<evidence type="ECO:0000256" key="4">
    <source>
        <dbReference type="ARBA" id="ARBA00022676"/>
    </source>
</evidence>
<keyword evidence="5 10" id="KW-0808">Transferase</keyword>